<dbReference type="NCBIfam" id="TIGR01571">
    <property type="entry name" value="A_thal_Cys_rich"/>
    <property type="match status" value="1"/>
</dbReference>
<reference evidence="1" key="1">
    <citation type="submission" date="2021-01" db="EMBL/GenBank/DDBJ databases">
        <authorList>
            <person name="Corre E."/>
            <person name="Pelletier E."/>
            <person name="Niang G."/>
            <person name="Scheremetjew M."/>
            <person name="Finn R."/>
            <person name="Kale V."/>
            <person name="Holt S."/>
            <person name="Cochrane G."/>
            <person name="Meng A."/>
            <person name="Brown T."/>
            <person name="Cohen L."/>
        </authorList>
    </citation>
    <scope>NUCLEOTIDE SEQUENCE</scope>
    <source>
        <strain evidence="1">CCMP1661</strain>
    </source>
</reference>
<proteinExistence type="predicted"/>
<accession>A0A6U1MVS5</accession>
<evidence type="ECO:0008006" key="3">
    <source>
        <dbReference type="Google" id="ProtNLM"/>
    </source>
</evidence>
<dbReference type="Pfam" id="PF04749">
    <property type="entry name" value="PLAC8"/>
    <property type="match status" value="1"/>
</dbReference>
<dbReference type="EMBL" id="HBHR01009175">
    <property type="protein sequence ID" value="CAD9861905.1"/>
    <property type="molecule type" value="Transcribed_RNA"/>
</dbReference>
<evidence type="ECO:0000313" key="2">
    <source>
        <dbReference type="EMBL" id="CAD9861905.1"/>
    </source>
</evidence>
<sequence>MAEENMAKAGGFLTPGFNEPLFGCMNDPMGCVLSCCCGGIVNAFTQAEVEERECTPCDCLMGSAWFTRQTIRTKYSLGYNEIMDFVAAYFCGCCVVNQMAREVAKKKGKEPVWFGSVKTNLFG</sequence>
<dbReference type="InterPro" id="IPR006461">
    <property type="entry name" value="PLAC_motif_containing"/>
</dbReference>
<organism evidence="1">
    <name type="scientific">Fibrocapsa japonica</name>
    <dbReference type="NCBI Taxonomy" id="94617"/>
    <lineage>
        <taxon>Eukaryota</taxon>
        <taxon>Sar</taxon>
        <taxon>Stramenopiles</taxon>
        <taxon>Ochrophyta</taxon>
        <taxon>Raphidophyceae</taxon>
        <taxon>Chattonellales</taxon>
        <taxon>Chattonellaceae</taxon>
        <taxon>Fibrocapsa</taxon>
    </lineage>
</organism>
<gene>
    <name evidence="1" type="ORF">FJAP1339_LOCUS4427</name>
    <name evidence="2" type="ORF">FJAP1339_LOCUS4428</name>
</gene>
<protein>
    <recommendedName>
        <fullName evidence="3">PLAC8 family protein</fullName>
    </recommendedName>
</protein>
<dbReference type="EMBL" id="HBHR01009174">
    <property type="protein sequence ID" value="CAD9861904.1"/>
    <property type="molecule type" value="Transcribed_RNA"/>
</dbReference>
<dbReference type="AlphaFoldDB" id="A0A6U1MVS5"/>
<dbReference type="PANTHER" id="PTHR15907">
    <property type="entry name" value="DUF614 FAMILY PROTEIN-RELATED"/>
    <property type="match status" value="1"/>
</dbReference>
<name>A0A6U1MVS5_9STRA</name>
<evidence type="ECO:0000313" key="1">
    <source>
        <dbReference type="EMBL" id="CAD9861904.1"/>
    </source>
</evidence>